<gene>
    <name evidence="2" type="ORF">SHI21_04370</name>
</gene>
<reference evidence="2 3" key="1">
    <citation type="submission" date="2023-11" db="EMBL/GenBank/DDBJ databases">
        <title>A Novel Polar Bacteriovorax (B. antarcticus) Isolated from the Biocrust in Antarctica.</title>
        <authorList>
            <person name="Mun W."/>
            <person name="Choi S.Y."/>
            <person name="Mitchell R.J."/>
        </authorList>
    </citation>
    <scope>NUCLEOTIDE SEQUENCE [LARGE SCALE GENOMIC DNA]</scope>
    <source>
        <strain evidence="2 3">PP10</strain>
    </source>
</reference>
<evidence type="ECO:0000313" key="2">
    <source>
        <dbReference type="EMBL" id="MEA9355417.1"/>
    </source>
</evidence>
<evidence type="ECO:0008006" key="4">
    <source>
        <dbReference type="Google" id="ProtNLM"/>
    </source>
</evidence>
<comment type="caution">
    <text evidence="2">The sequence shown here is derived from an EMBL/GenBank/DDBJ whole genome shotgun (WGS) entry which is preliminary data.</text>
</comment>
<name>A0ABU5VQU7_9BACT</name>
<keyword evidence="1" id="KW-0472">Membrane</keyword>
<proteinExistence type="predicted"/>
<evidence type="ECO:0000256" key="1">
    <source>
        <dbReference type="SAM" id="Phobius"/>
    </source>
</evidence>
<organism evidence="2 3">
    <name type="scientific">Bacteriovorax antarcticus</name>
    <dbReference type="NCBI Taxonomy" id="3088717"/>
    <lineage>
        <taxon>Bacteria</taxon>
        <taxon>Pseudomonadati</taxon>
        <taxon>Bdellovibrionota</taxon>
        <taxon>Bacteriovoracia</taxon>
        <taxon>Bacteriovoracales</taxon>
        <taxon>Bacteriovoracaceae</taxon>
        <taxon>Bacteriovorax</taxon>
    </lineage>
</organism>
<feature type="transmembrane region" description="Helical" evidence="1">
    <location>
        <begin position="6"/>
        <end position="26"/>
    </location>
</feature>
<keyword evidence="1" id="KW-0812">Transmembrane</keyword>
<dbReference type="Proteomes" id="UP001302274">
    <property type="component" value="Unassembled WGS sequence"/>
</dbReference>
<protein>
    <recommendedName>
        <fullName evidence="4">DUF4178 domain-containing protein</fullName>
    </recommendedName>
</protein>
<accession>A0ABU5VQU7</accession>
<keyword evidence="1" id="KW-1133">Transmembrane helix</keyword>
<dbReference type="RefSeq" id="WP_323574932.1">
    <property type="nucleotide sequence ID" value="NZ_JAYGJQ010000001.1"/>
</dbReference>
<keyword evidence="3" id="KW-1185">Reference proteome</keyword>
<sequence>MVMANLGLAFEWLAFFLLMALGVYTMRVIKNEKRNYLENAQEIIFKNFKLLTPRWWSLVDTGNENEICFKRLDTRYDWEARFIWITENSDKDIIELFKEKISDRRILFDEENSVIHNPSDFAEKDLIKSGKYEMLRLEGTATADRAERLYYDAFLIRDIEHGHYMYAESKSSILNGLVEGPYFEEVMLRLEVVG</sequence>
<evidence type="ECO:0000313" key="3">
    <source>
        <dbReference type="Proteomes" id="UP001302274"/>
    </source>
</evidence>
<dbReference type="EMBL" id="JAYGJQ010000001">
    <property type="protein sequence ID" value="MEA9355417.1"/>
    <property type="molecule type" value="Genomic_DNA"/>
</dbReference>